<dbReference type="KEGG" id="tet:TTHERM_00678500"/>
<accession>I7MJX2</accession>
<reference evidence="3" key="1">
    <citation type="journal article" date="2006" name="PLoS Biol.">
        <title>Macronuclear genome sequence of the ciliate Tetrahymena thermophila, a model eukaryote.</title>
        <authorList>
            <person name="Eisen J.A."/>
            <person name="Coyne R.S."/>
            <person name="Wu M."/>
            <person name="Wu D."/>
            <person name="Thiagarajan M."/>
            <person name="Wortman J.R."/>
            <person name="Badger J.H."/>
            <person name="Ren Q."/>
            <person name="Amedeo P."/>
            <person name="Jones K.M."/>
            <person name="Tallon L.J."/>
            <person name="Delcher A.L."/>
            <person name="Salzberg S.L."/>
            <person name="Silva J.C."/>
            <person name="Haas B.J."/>
            <person name="Majoros W.H."/>
            <person name="Farzad M."/>
            <person name="Carlton J.M."/>
            <person name="Smith R.K. Jr."/>
            <person name="Garg J."/>
            <person name="Pearlman R.E."/>
            <person name="Karrer K.M."/>
            <person name="Sun L."/>
            <person name="Manning G."/>
            <person name="Elde N.C."/>
            <person name="Turkewitz A.P."/>
            <person name="Asai D.J."/>
            <person name="Wilkes D.E."/>
            <person name="Wang Y."/>
            <person name="Cai H."/>
            <person name="Collins K."/>
            <person name="Stewart B.A."/>
            <person name="Lee S.R."/>
            <person name="Wilamowska K."/>
            <person name="Weinberg Z."/>
            <person name="Ruzzo W.L."/>
            <person name="Wloga D."/>
            <person name="Gaertig J."/>
            <person name="Frankel J."/>
            <person name="Tsao C.-C."/>
            <person name="Gorovsky M.A."/>
            <person name="Keeling P.J."/>
            <person name="Waller R.F."/>
            <person name="Patron N.J."/>
            <person name="Cherry J.M."/>
            <person name="Stover N.A."/>
            <person name="Krieger C.J."/>
            <person name="del Toro C."/>
            <person name="Ryder H.F."/>
            <person name="Williamson S.C."/>
            <person name="Barbeau R.A."/>
            <person name="Hamilton E.P."/>
            <person name="Orias E."/>
        </authorList>
    </citation>
    <scope>NUCLEOTIDE SEQUENCE [LARGE SCALE GENOMIC DNA]</scope>
    <source>
        <strain evidence="3">SB210</strain>
    </source>
</reference>
<protein>
    <submittedName>
        <fullName evidence="2">Uncharacterized protein</fullName>
    </submittedName>
</protein>
<evidence type="ECO:0000313" key="3">
    <source>
        <dbReference type="Proteomes" id="UP000009168"/>
    </source>
</evidence>
<proteinExistence type="predicted"/>
<organism evidence="2 3">
    <name type="scientific">Tetrahymena thermophila (strain SB210)</name>
    <dbReference type="NCBI Taxonomy" id="312017"/>
    <lineage>
        <taxon>Eukaryota</taxon>
        <taxon>Sar</taxon>
        <taxon>Alveolata</taxon>
        <taxon>Ciliophora</taxon>
        <taxon>Intramacronucleata</taxon>
        <taxon>Oligohymenophorea</taxon>
        <taxon>Hymenostomatida</taxon>
        <taxon>Tetrahymenina</taxon>
        <taxon>Tetrahymenidae</taxon>
        <taxon>Tetrahymena</taxon>
    </lineage>
</organism>
<evidence type="ECO:0000256" key="1">
    <source>
        <dbReference type="SAM" id="Coils"/>
    </source>
</evidence>
<dbReference type="EMBL" id="GG662216">
    <property type="protein sequence ID" value="EAS07584.1"/>
    <property type="molecule type" value="Genomic_DNA"/>
</dbReference>
<keyword evidence="1" id="KW-0175">Coiled coil</keyword>
<dbReference type="RefSeq" id="XP_001027826.1">
    <property type="nucleotide sequence ID" value="XM_001027826.2"/>
</dbReference>
<dbReference type="AlphaFoldDB" id="I7MJX2"/>
<dbReference type="Proteomes" id="UP000009168">
    <property type="component" value="Unassembled WGS sequence"/>
</dbReference>
<sequence>MKKQSTLKNENLKLIEAKKKIFQDYTKVSQLNKQHVVQNQQLKGSKLQNQKVILQQFSLQKDLNKEQVQKKQSVQNCLDIQIQKNYILNLQKSIKVHQNSQLQLQKTKNKIQISQLNSLQKENKKYEVMPCLAIQGKKKEMQLQVLKRENKKQDLEKEKSQVKEEKKNLISGDNLKVESQLLQQAYESNPCINQLNNKCEKRKEGFVDVKIQIKNYHDQSIKLNQLHNQIKETNKLISLKLDTTFENYQSLLNFCVKFLKFGSDLIHLEWHVKGYFNEYRQSNLISELISRFFILTKFVFVIHLPYISTLTVESFSNGLKQLKNLKIFHFKVSKPFQSNYKQGMRDKAHLHIINAVQNLENLEIMVSDVQQIQHCSPPPSKMANLIYSYNLPDRVLKQKQQQNLKIQSQKITMLQLNNVISAHLYSYNSYQCQQDTLKLFDLPFVTSCYFTRDSCPHQVEVSQIINHLRKFVSTKMRHLLQIISFHKQITEFIPLNPAMLMTDLWFD</sequence>
<dbReference type="HOGENOM" id="CLU_538070_0_0_1"/>
<name>I7MJX2_TETTS</name>
<dbReference type="InParanoid" id="I7MJX2"/>
<gene>
    <name evidence="2" type="ORF">TTHERM_00678500</name>
</gene>
<dbReference type="GeneID" id="7836133"/>
<evidence type="ECO:0000313" key="2">
    <source>
        <dbReference type="EMBL" id="EAS07584.1"/>
    </source>
</evidence>
<keyword evidence="3" id="KW-1185">Reference proteome</keyword>
<feature type="coiled-coil region" evidence="1">
    <location>
        <begin position="138"/>
        <end position="172"/>
    </location>
</feature>